<dbReference type="EMBL" id="LR794158">
    <property type="protein sequence ID" value="CAB3976376.1"/>
    <property type="molecule type" value="Genomic_DNA"/>
</dbReference>
<evidence type="ECO:0000313" key="3">
    <source>
        <dbReference type="Proteomes" id="UP000509549"/>
    </source>
</evidence>
<proteinExistence type="inferred from homology"/>
<dbReference type="Proteomes" id="UP000509549">
    <property type="component" value="Chromosome"/>
</dbReference>
<gene>
    <name evidence="2" type="ORF">ESZ_00170</name>
</gene>
<dbReference type="AlphaFoldDB" id="A0A6J5JWV8"/>
<keyword evidence="3" id="KW-1185">Reference proteome</keyword>
<protein>
    <recommendedName>
        <fullName evidence="4">BolA family transcriptional regulator</fullName>
    </recommendedName>
</protein>
<comment type="similarity">
    <text evidence="1">Belongs to the BolA/IbaG family.</text>
</comment>
<dbReference type="PIRSF" id="PIRSF003113">
    <property type="entry name" value="BolA"/>
    <property type="match status" value="1"/>
</dbReference>
<dbReference type="Pfam" id="PF01722">
    <property type="entry name" value="BolA"/>
    <property type="match status" value="1"/>
</dbReference>
<evidence type="ECO:0000313" key="2">
    <source>
        <dbReference type="EMBL" id="CAB3976376.1"/>
    </source>
</evidence>
<sequence>MKQTLITEITKKIPDVEIKIFTNDNKYFNAIIISNDFLNKDLVERQQLIYNIISNYIINKTIHAISFKTYTKDEWLIENKD</sequence>
<name>A0A6J5JWV8_9GAMM</name>
<dbReference type="InterPro" id="IPR002634">
    <property type="entry name" value="BolA"/>
</dbReference>
<dbReference type="Gene3D" id="3.30.300.90">
    <property type="entry name" value="BolA-like"/>
    <property type="match status" value="1"/>
</dbReference>
<evidence type="ECO:0008006" key="4">
    <source>
        <dbReference type="Google" id="ProtNLM"/>
    </source>
</evidence>
<dbReference type="KEGG" id="acil:ESZ_00170"/>
<dbReference type="InterPro" id="IPR036065">
    <property type="entry name" value="BolA-like_sf"/>
</dbReference>
<evidence type="ECO:0000256" key="1">
    <source>
        <dbReference type="RuleBase" id="RU003860"/>
    </source>
</evidence>
<reference evidence="2 3" key="1">
    <citation type="submission" date="2020-04" db="EMBL/GenBank/DDBJ databases">
        <authorList>
            <person name="Graf S J."/>
        </authorList>
    </citation>
    <scope>NUCLEOTIDE SEQUENCE [LARGE SCALE GENOMIC DNA]</scope>
    <source>
        <strain evidence="2">1</strain>
    </source>
</reference>
<organism evidence="2 3">
    <name type="scientific">Candidatus Azoamicus ciliaticola</name>
    <dbReference type="NCBI Taxonomy" id="2652803"/>
    <lineage>
        <taxon>Bacteria</taxon>
        <taxon>Pseudomonadati</taxon>
        <taxon>Pseudomonadota</taxon>
        <taxon>Gammaproteobacteria</taxon>
        <taxon>Candidatus Azoamicaceae</taxon>
        <taxon>Candidatus Azoamicus</taxon>
    </lineage>
</organism>
<dbReference type="SUPFAM" id="SSF82657">
    <property type="entry name" value="BolA-like"/>
    <property type="match status" value="1"/>
</dbReference>
<accession>A0A6J5JWV8</accession>
<dbReference type="RefSeq" id="WP_176604906.1">
    <property type="nucleotide sequence ID" value="NZ_LR794158.1"/>
</dbReference>